<evidence type="ECO:0000313" key="3">
    <source>
        <dbReference type="WBParaSite" id="SPAL_0000085600.1"/>
    </source>
</evidence>
<dbReference type="WBParaSite" id="SPAL_0000085600.1">
    <property type="protein sequence ID" value="SPAL_0000085600.1"/>
    <property type="gene ID" value="SPAL_0000085600"/>
</dbReference>
<proteinExistence type="predicted"/>
<evidence type="ECO:0000256" key="1">
    <source>
        <dbReference type="SAM" id="Phobius"/>
    </source>
</evidence>
<reference evidence="3" key="1">
    <citation type="submission" date="2017-02" db="UniProtKB">
        <authorList>
            <consortium name="WormBaseParasite"/>
        </authorList>
    </citation>
    <scope>IDENTIFICATION</scope>
</reference>
<evidence type="ECO:0000313" key="2">
    <source>
        <dbReference type="Proteomes" id="UP000046392"/>
    </source>
</evidence>
<dbReference type="Proteomes" id="UP000046392">
    <property type="component" value="Unplaced"/>
</dbReference>
<keyword evidence="1" id="KW-0472">Membrane</keyword>
<sequence length="215" mass="24614">MGTFKQLRLLLWKNILQQIRSPIFTLFETVVPIFLISLSFGLMIGLRGTFEKKYNQTDYSGWPVTGSYLDLLIPANIKSMDETLLDYSIFLDDKPPRCQFLQVTSNNYSILNKTVDVGIEFVYAPETKYTKLIMNEIVRRFTQNDVFHNPIQFDNIPKILNITLPGEIQGIINSFNFTTLNIHGNTRGYESESAMLKDLEITFANHCNNSIIGGI</sequence>
<feature type="transmembrane region" description="Helical" evidence="1">
    <location>
        <begin position="21"/>
        <end position="46"/>
    </location>
</feature>
<dbReference type="AlphaFoldDB" id="A0A0N5B454"/>
<accession>A0A0N5B454</accession>
<keyword evidence="1" id="KW-1133">Transmembrane helix</keyword>
<name>A0A0N5B454_STREA</name>
<organism evidence="2 3">
    <name type="scientific">Strongyloides papillosus</name>
    <name type="common">Intestinal threadworm</name>
    <dbReference type="NCBI Taxonomy" id="174720"/>
    <lineage>
        <taxon>Eukaryota</taxon>
        <taxon>Metazoa</taxon>
        <taxon>Ecdysozoa</taxon>
        <taxon>Nematoda</taxon>
        <taxon>Chromadorea</taxon>
        <taxon>Rhabditida</taxon>
        <taxon>Tylenchina</taxon>
        <taxon>Panagrolaimomorpha</taxon>
        <taxon>Strongyloidoidea</taxon>
        <taxon>Strongyloididae</taxon>
        <taxon>Strongyloides</taxon>
    </lineage>
</organism>
<dbReference type="STRING" id="174720.A0A0N5B454"/>
<keyword evidence="1" id="KW-0812">Transmembrane</keyword>
<keyword evidence="2" id="KW-1185">Reference proteome</keyword>
<protein>
    <submittedName>
        <fullName evidence="3">ATP-binding cassette sub-family A member 3</fullName>
    </submittedName>
</protein>